<reference evidence="2 3" key="1">
    <citation type="submission" date="2015-07" db="EMBL/GenBank/DDBJ databases">
        <title>High-quality draft genome sequence of Oceanobacillus caeni HM6, a bacillus isolated from a human feces.</title>
        <authorList>
            <person name="Kumar J."/>
            <person name="Verma M.K."/>
            <person name="Pandey R."/>
            <person name="Bhambi M."/>
            <person name="Chauhan N."/>
        </authorList>
    </citation>
    <scope>NUCLEOTIDE SEQUENCE [LARGE SCALE GENOMIC DNA]</scope>
    <source>
        <strain evidence="2 3">HM6</strain>
    </source>
</reference>
<feature type="coiled-coil region" evidence="1">
    <location>
        <begin position="235"/>
        <end position="264"/>
    </location>
</feature>
<dbReference type="RefSeq" id="WP_060669309.1">
    <property type="nucleotide sequence ID" value="NZ_JARTGE010000138.1"/>
</dbReference>
<organism evidence="2 3">
    <name type="scientific">Oceanobacillus caeni</name>
    <dbReference type="NCBI Taxonomy" id="405946"/>
    <lineage>
        <taxon>Bacteria</taxon>
        <taxon>Bacillati</taxon>
        <taxon>Bacillota</taxon>
        <taxon>Bacilli</taxon>
        <taxon>Bacillales</taxon>
        <taxon>Bacillaceae</taxon>
        <taxon>Oceanobacillus</taxon>
    </lineage>
</organism>
<proteinExistence type="predicted"/>
<protein>
    <submittedName>
        <fullName evidence="2">Transcriptional regulator</fullName>
    </submittedName>
</protein>
<keyword evidence="3" id="KW-1185">Reference proteome</keyword>
<name>A0ABR5MFA9_9BACI</name>
<accession>A0ABR5MFA9</accession>
<keyword evidence="1" id="KW-0175">Coiled coil</keyword>
<evidence type="ECO:0000313" key="2">
    <source>
        <dbReference type="EMBL" id="KPH69686.1"/>
    </source>
</evidence>
<sequence length="287" mass="33381">MSGGISYQNKDILFKFLSELYENVTLDVFGLDDIPKIKELLPNEFPEVTADEKRSDIVFQLEDGSILMLEYESNSKFVENHLKYIRYVHRISQRYFQKENNIKKVRIVVIYTSDVTKVKEKLDLGDLQIVSKSVLLSEYNGDAIMEKIVNKIRAGEQLTHEELFKFSILPLMHSVRERDELIHDSIELAKQIENEQQQVQVIAGILTSTDKFIDDEYARKVKEWLKMTKVGRAFEEEKQEAVKKAEKEAEKKQAKRIAKSLLDILSPELIAEKTGLEIEEVEKLKRV</sequence>
<dbReference type="EMBL" id="LGTK01000108">
    <property type="protein sequence ID" value="KPH69686.1"/>
    <property type="molecule type" value="Genomic_DNA"/>
</dbReference>
<comment type="caution">
    <text evidence="2">The sequence shown here is derived from an EMBL/GenBank/DDBJ whole genome shotgun (WGS) entry which is preliminary data.</text>
</comment>
<evidence type="ECO:0000313" key="3">
    <source>
        <dbReference type="Proteomes" id="UP000037854"/>
    </source>
</evidence>
<dbReference type="Proteomes" id="UP000037854">
    <property type="component" value="Unassembled WGS sequence"/>
</dbReference>
<gene>
    <name evidence="2" type="ORF">AFL42_16980</name>
</gene>
<evidence type="ECO:0000256" key="1">
    <source>
        <dbReference type="SAM" id="Coils"/>
    </source>
</evidence>